<evidence type="ECO:0000256" key="3">
    <source>
        <dbReference type="SAM" id="Phobius"/>
    </source>
</evidence>
<dbReference type="SUPFAM" id="SSF57997">
    <property type="entry name" value="Tropomyosin"/>
    <property type="match status" value="1"/>
</dbReference>
<keyword evidence="3" id="KW-1133">Transmembrane helix</keyword>
<dbReference type="OMA" id="QNHGGSK"/>
<dbReference type="HOGENOM" id="CLU_266720_0_0_1"/>
<organism evidence="4 5">
    <name type="scientific">Brassica campestris</name>
    <name type="common">Field mustard</name>
    <dbReference type="NCBI Taxonomy" id="3711"/>
    <lineage>
        <taxon>Eukaryota</taxon>
        <taxon>Viridiplantae</taxon>
        <taxon>Streptophyta</taxon>
        <taxon>Embryophyta</taxon>
        <taxon>Tracheophyta</taxon>
        <taxon>Spermatophyta</taxon>
        <taxon>Magnoliopsida</taxon>
        <taxon>eudicotyledons</taxon>
        <taxon>Gunneridae</taxon>
        <taxon>Pentapetalae</taxon>
        <taxon>rosids</taxon>
        <taxon>malvids</taxon>
        <taxon>Brassicales</taxon>
        <taxon>Brassicaceae</taxon>
        <taxon>Brassiceae</taxon>
        <taxon>Brassica</taxon>
    </lineage>
</organism>
<feature type="compositionally biased region" description="Basic residues" evidence="2">
    <location>
        <begin position="264"/>
        <end position="273"/>
    </location>
</feature>
<proteinExistence type="predicted"/>
<keyword evidence="3" id="KW-0812">Transmembrane</keyword>
<dbReference type="STRING" id="51351.M4D479"/>
<keyword evidence="3" id="KW-0472">Membrane</keyword>
<keyword evidence="5" id="KW-1185">Reference proteome</keyword>
<sequence>MARLLVSIPMQTAALSAFSQPRFPPPASNFVDGEAERLCLNRRIRDCSVVARAGPSTSSYLLAFAIPATLIAATVFTSAKIADKLDDDFLEDIALNQAMKAAEDGENAEGGSSLDDLIKEPVLQRTRKRPKREKVQNHGGSKSRVNRMDKKKNRADPLAAGRQKIALNQAMKAAEDGENAEGGSSLDDLIKEPVLQRTRKRPKREKVQNHGGSKSRVNRMDKKKNRADPLAAGRQKLQQFRQKKADKSTDHKKDPKGSTSQGKSSKKSGKKHEPKPDTGGVSDEAEAPSDVAVGGASSHVNIGEEAVDPPLTSVMVESPDVASLTKDLDEALRVQKLVREERDLYMEKQQSLIAENEALDKKIIELQEFLKQEEQKSASAREKLNVAVRKGKALVQQRDSLKQTIEEMNAEHGRLKSEVIKRDEMLLENEKKFRELESYTVRVEVLESECQLLRNHLQETENILQERSDTLSMTLNALNHINIGDEGDRYDPVLKLQRISQLFQNMSTAVSSAEQESIKSRRAAELLLAEVNEVQERNDSMQEELSKCTYEIEQLSREKDAAEAATVEAISRFENLSMVNIEEKKKLCDQVLSVGTNVNSLRKIVAGTNSCLADIFTMNEEFLHHLKANMESCAKQTGTNLSGWPQGSKGNFVDKEIFSRLSAALSNVNLHENSNAGNITEICGSLSRNLDQFVADVSHLEENVSKHLASWQEQVNTVSTSIDTFFKSIGTGTDSEIAALGEKVSLLHGACSSVLAEIESRKAELVGNDNFNMSLHQVEEDFSSMESVRAMVSRVSSAVKELVVANAETVERNEKEMKVIIANLQRELHEKDIQNDRMCNELVGQVKEAQAGAKIFAEDLQSASARMHDMQDQLSILVRERDSLKRRVKELQEGQASQSELQEKVTSLSNLLAAKDQEIEALMQALDEEESQMEDLKHRVTELEQEVQQKNLDLQKAEASRGKISKKLSITVDKFDELHQLSENLLAEIEKLQQQVQDRDTEVSFLRQEVTRCTNEALVASQKDTKRDSEEIEAVLSWFNTIASLIGLEDSPSTDAQSHVNLYMEPLEKRIASMLSEMEELRLVGQSKDSLLEAERSRVAELRQKEAALERILHEKESQPNMSTSEIVEVEPLINKRTTSGASIPSQVRSLRKGNNDQVAISIDADQPDESLSLEDDDDKAHGFRSLTTSRVVPRFTRPVTNMIDGLWVSCDRTLMRQPALRLGIMIYWAILHALLASFVV</sequence>
<feature type="coiled-coil region" evidence="1">
    <location>
        <begin position="356"/>
        <end position="463"/>
    </location>
</feature>
<reference evidence="4 5" key="1">
    <citation type="journal article" date="2011" name="Nat. Genet.">
        <title>The genome of the mesopolyploid crop species Brassica rapa.</title>
        <authorList>
            <consortium name="Brassica rapa Genome Sequencing Project Consortium"/>
            <person name="Wang X."/>
            <person name="Wang H."/>
            <person name="Wang J."/>
            <person name="Sun R."/>
            <person name="Wu J."/>
            <person name="Liu S."/>
            <person name="Bai Y."/>
            <person name="Mun J.H."/>
            <person name="Bancroft I."/>
            <person name="Cheng F."/>
            <person name="Huang S."/>
            <person name="Li X."/>
            <person name="Hua W."/>
            <person name="Wang J."/>
            <person name="Wang X."/>
            <person name="Freeling M."/>
            <person name="Pires J.C."/>
            <person name="Paterson A.H."/>
            <person name="Chalhoub B."/>
            <person name="Wang B."/>
            <person name="Hayward A."/>
            <person name="Sharpe A.G."/>
            <person name="Park B.S."/>
            <person name="Weisshaar B."/>
            <person name="Liu B."/>
            <person name="Li B."/>
            <person name="Liu B."/>
            <person name="Tong C."/>
            <person name="Song C."/>
            <person name="Duran C."/>
            <person name="Peng C."/>
            <person name="Geng C."/>
            <person name="Koh C."/>
            <person name="Lin C."/>
            <person name="Edwards D."/>
            <person name="Mu D."/>
            <person name="Shen D."/>
            <person name="Soumpourou E."/>
            <person name="Li F."/>
            <person name="Fraser F."/>
            <person name="Conant G."/>
            <person name="Lassalle G."/>
            <person name="King G.J."/>
            <person name="Bonnema G."/>
            <person name="Tang H."/>
            <person name="Wang H."/>
            <person name="Belcram H."/>
            <person name="Zhou H."/>
            <person name="Hirakawa H."/>
            <person name="Abe H."/>
            <person name="Guo H."/>
            <person name="Wang H."/>
            <person name="Jin H."/>
            <person name="Parkin I.A."/>
            <person name="Batley J."/>
            <person name="Kim J.S."/>
            <person name="Just J."/>
            <person name="Li J."/>
            <person name="Xu J."/>
            <person name="Deng J."/>
            <person name="Kim J.A."/>
            <person name="Li J."/>
            <person name="Yu J."/>
            <person name="Meng J."/>
            <person name="Wang J."/>
            <person name="Min J."/>
            <person name="Poulain J."/>
            <person name="Wang J."/>
            <person name="Hatakeyama K."/>
            <person name="Wu K."/>
            <person name="Wang L."/>
            <person name="Fang L."/>
            <person name="Trick M."/>
            <person name="Links M.G."/>
            <person name="Zhao M."/>
            <person name="Jin M."/>
            <person name="Ramchiary N."/>
            <person name="Drou N."/>
            <person name="Berkman P.J."/>
            <person name="Cai Q."/>
            <person name="Huang Q."/>
            <person name="Li R."/>
            <person name="Tabata S."/>
            <person name="Cheng S."/>
            <person name="Zhang S."/>
            <person name="Zhang S."/>
            <person name="Huang S."/>
            <person name="Sato S."/>
            <person name="Sun S."/>
            <person name="Kwon S.J."/>
            <person name="Choi S.R."/>
            <person name="Lee T.H."/>
            <person name="Fan W."/>
            <person name="Zhao X."/>
            <person name="Tan X."/>
            <person name="Xu X."/>
            <person name="Wang Y."/>
            <person name="Qiu Y."/>
            <person name="Yin Y."/>
            <person name="Li Y."/>
            <person name="Du Y."/>
            <person name="Liao Y."/>
            <person name="Lim Y."/>
            <person name="Narusaka Y."/>
            <person name="Wang Y."/>
            <person name="Wang Z."/>
            <person name="Li Z."/>
            <person name="Wang Z."/>
            <person name="Xiong Z."/>
            <person name="Zhang Z."/>
        </authorList>
    </citation>
    <scope>NUCLEOTIDE SEQUENCE [LARGE SCALE GENOMIC DNA]</scope>
    <source>
        <strain evidence="4 5">cv. Chiifu-401-42</strain>
    </source>
</reference>
<dbReference type="PANTHER" id="PTHR43939:SF50">
    <property type="entry name" value="NUCLEOPORIN"/>
    <property type="match status" value="1"/>
</dbReference>
<keyword evidence="1" id="KW-0175">Coiled coil</keyword>
<evidence type="ECO:0000256" key="2">
    <source>
        <dbReference type="SAM" id="MobiDB-lite"/>
    </source>
</evidence>
<evidence type="ECO:0000313" key="4">
    <source>
        <dbReference type="EnsemblPlants" id="Bra011283.1-P"/>
    </source>
</evidence>
<reference evidence="4 5" key="2">
    <citation type="journal article" date="2018" name="Hortic Res">
        <title>Improved Brassica rapa reference genome by single-molecule sequencing and chromosome conformation capture technologies.</title>
        <authorList>
            <person name="Zhang L."/>
            <person name="Cai X."/>
            <person name="Wu J."/>
            <person name="Liu M."/>
            <person name="Grob S."/>
            <person name="Cheng F."/>
            <person name="Liang J."/>
            <person name="Cai C."/>
            <person name="Liu Z."/>
            <person name="Liu B."/>
            <person name="Wang F."/>
            <person name="Li S."/>
            <person name="Liu F."/>
            <person name="Li X."/>
            <person name="Cheng L."/>
            <person name="Yang W."/>
            <person name="Li M.H."/>
            <person name="Grossniklaus U."/>
            <person name="Zheng H."/>
            <person name="Wang X."/>
        </authorList>
    </citation>
    <scope>NUCLEOTIDE SEQUENCE [LARGE SCALE GENOMIC DNA]</scope>
    <source>
        <strain evidence="4 5">cv. Chiifu-401-42</strain>
    </source>
</reference>
<protein>
    <submittedName>
        <fullName evidence="4">Uncharacterized protein</fullName>
    </submittedName>
</protein>
<evidence type="ECO:0000313" key="5">
    <source>
        <dbReference type="Proteomes" id="UP000011750"/>
    </source>
</evidence>
<name>M4D479_BRACM</name>
<reference evidence="4" key="3">
    <citation type="submission" date="2023-03" db="UniProtKB">
        <authorList>
            <consortium name="EnsemblPlants"/>
        </authorList>
    </citation>
    <scope>IDENTIFICATION</scope>
    <source>
        <strain evidence="4">cv. Chiifu-401-42</strain>
    </source>
</reference>
<accession>M4D479</accession>
<dbReference type="AlphaFoldDB" id="M4D479"/>
<feature type="coiled-coil region" evidence="1">
    <location>
        <begin position="807"/>
        <end position="1009"/>
    </location>
</feature>
<dbReference type="Proteomes" id="UP000011750">
    <property type="component" value="Chromosome A01"/>
</dbReference>
<feature type="coiled-coil region" evidence="1">
    <location>
        <begin position="524"/>
        <end position="572"/>
    </location>
</feature>
<dbReference type="Gramene" id="Bra011283.1">
    <property type="protein sequence ID" value="Bra011283.1-P"/>
    <property type="gene ID" value="Bra011283"/>
</dbReference>
<dbReference type="PANTHER" id="PTHR43939">
    <property type="entry name" value="COILED-COIL DOMAIN-CONTAINING PROTEIN 158"/>
    <property type="match status" value="1"/>
</dbReference>
<dbReference type="EnsemblPlants" id="Bra011283.1">
    <property type="protein sequence ID" value="Bra011283.1-P"/>
    <property type="gene ID" value="Bra011283"/>
</dbReference>
<dbReference type="InParanoid" id="M4D479"/>
<feature type="region of interest" description="Disordered" evidence="2">
    <location>
        <begin position="104"/>
        <end position="300"/>
    </location>
</feature>
<evidence type="ECO:0000256" key="1">
    <source>
        <dbReference type="SAM" id="Coils"/>
    </source>
</evidence>
<dbReference type="eggNOG" id="ENOG502QREE">
    <property type="taxonomic scope" value="Eukaryota"/>
</dbReference>
<feature type="transmembrane region" description="Helical" evidence="3">
    <location>
        <begin position="1220"/>
        <end position="1240"/>
    </location>
</feature>
<feature type="coiled-coil region" evidence="1">
    <location>
        <begin position="1092"/>
        <end position="1119"/>
    </location>
</feature>
<feature type="compositionally biased region" description="Basic and acidic residues" evidence="2">
    <location>
        <begin position="243"/>
        <end position="256"/>
    </location>
</feature>